<accession>X0VIL2</accession>
<dbReference type="EMBL" id="BARS01030116">
    <property type="protein sequence ID" value="GAG18095.1"/>
    <property type="molecule type" value="Genomic_DNA"/>
</dbReference>
<proteinExistence type="predicted"/>
<feature type="region of interest" description="Disordered" evidence="1">
    <location>
        <begin position="39"/>
        <end position="70"/>
    </location>
</feature>
<feature type="non-terminal residue" evidence="3">
    <location>
        <position position="187"/>
    </location>
</feature>
<keyword evidence="2" id="KW-0812">Transmembrane</keyword>
<evidence type="ECO:0000256" key="1">
    <source>
        <dbReference type="SAM" id="MobiDB-lite"/>
    </source>
</evidence>
<evidence type="ECO:0000313" key="3">
    <source>
        <dbReference type="EMBL" id="GAG18095.1"/>
    </source>
</evidence>
<gene>
    <name evidence="3" type="ORF">S01H1_47002</name>
</gene>
<reference evidence="3" key="1">
    <citation type="journal article" date="2014" name="Front. Microbiol.">
        <title>High frequency of phylogenetically diverse reductive dehalogenase-homologous genes in deep subseafloor sedimentary metagenomes.</title>
        <authorList>
            <person name="Kawai M."/>
            <person name="Futagami T."/>
            <person name="Toyoda A."/>
            <person name="Takaki Y."/>
            <person name="Nishi S."/>
            <person name="Hori S."/>
            <person name="Arai W."/>
            <person name="Tsubouchi T."/>
            <person name="Morono Y."/>
            <person name="Uchiyama I."/>
            <person name="Ito T."/>
            <person name="Fujiyama A."/>
            <person name="Inagaki F."/>
            <person name="Takami H."/>
        </authorList>
    </citation>
    <scope>NUCLEOTIDE SEQUENCE</scope>
    <source>
        <strain evidence="3">Expedition CK06-06</strain>
    </source>
</reference>
<dbReference type="AlphaFoldDB" id="X0VIL2"/>
<comment type="caution">
    <text evidence="3">The sequence shown here is derived from an EMBL/GenBank/DDBJ whole genome shotgun (WGS) entry which is preliminary data.</text>
</comment>
<evidence type="ECO:0000256" key="2">
    <source>
        <dbReference type="SAM" id="Phobius"/>
    </source>
</evidence>
<name>X0VIL2_9ZZZZ</name>
<keyword evidence="2" id="KW-0472">Membrane</keyword>
<protein>
    <submittedName>
        <fullName evidence="3">Uncharacterized protein</fullName>
    </submittedName>
</protein>
<keyword evidence="2" id="KW-1133">Transmembrane helix</keyword>
<sequence length="187" mass="20530">MEWLSEVKESMKSHPIIISTVAIVVLILAGVSYSLLSKPSPTEPPPQVAPSIEQPAPSRESEPPSVQPPLSFEQKMESLQKDIADVCATNESKEVTLVFSETEANNQAAKLLAQTEIPEDIPLEIESVYIDFQSDNNVLTEARSVIYNRFKVTIKVKAQVGIEDGKPEVKVTSISFGFVPLPKPLKD</sequence>
<organism evidence="3">
    <name type="scientific">marine sediment metagenome</name>
    <dbReference type="NCBI Taxonomy" id="412755"/>
    <lineage>
        <taxon>unclassified sequences</taxon>
        <taxon>metagenomes</taxon>
        <taxon>ecological metagenomes</taxon>
    </lineage>
</organism>
<feature type="transmembrane region" description="Helical" evidence="2">
    <location>
        <begin position="16"/>
        <end position="36"/>
    </location>
</feature>